<comment type="similarity">
    <text evidence="2">Belongs to the bacterial solute-binding protein 2 family.</text>
</comment>
<dbReference type="Pfam" id="PF13407">
    <property type="entry name" value="Peripla_BP_4"/>
    <property type="match status" value="1"/>
</dbReference>
<dbReference type="InterPro" id="IPR050555">
    <property type="entry name" value="Bact_Solute-Bind_Prot2"/>
</dbReference>
<dbReference type="Proteomes" id="UP000075420">
    <property type="component" value="Unassembled WGS sequence"/>
</dbReference>
<comment type="subcellular location">
    <subcellularLocation>
        <location evidence="1">Cell envelope</location>
    </subcellularLocation>
</comment>
<sequence>MMRIRRWGTAALGLTLMTAACGSGPSGAGEEATPIRRIPSPHNEFTPVELEALLDALVTELNDHPAQPMQLAIVLKDATGFWAPVVTAANRAMGDLGVTGNVIGPIAPSADSGEDENLQNQQIGQAVADGAEGLGVAPFNDMQTDAVNDAVAKGVPVVTLDTDVASSSRALFVGTHDDVAGATAGNTLLAMLPPPPATVIIHGNQYPLWSNGFARTQGARGVLEAAGYDVLVRQSIWNDDDEAADVGWMKTLIETADPPVAGMIGLFNISYRCAMAAEAAGKPELPIVAFDFDPKTVDYMRQGRIKATHVQRQYYEGYLVPYILYGIKSIGLDATRRILAPHMVDDTHVDTGLDVVPADRIDAYNDFLDSIDANQ</sequence>
<evidence type="ECO:0000256" key="3">
    <source>
        <dbReference type="SAM" id="MobiDB-lite"/>
    </source>
</evidence>
<dbReference type="PANTHER" id="PTHR30036:SF7">
    <property type="entry name" value="ABC TRANSPORTER PERIPLASMIC-BINDING PROTEIN YPHF"/>
    <property type="match status" value="1"/>
</dbReference>
<evidence type="ECO:0000256" key="2">
    <source>
        <dbReference type="ARBA" id="ARBA00007639"/>
    </source>
</evidence>
<dbReference type="GO" id="GO:0030288">
    <property type="term" value="C:outer membrane-bounded periplasmic space"/>
    <property type="evidence" value="ECO:0007669"/>
    <property type="project" value="TreeGrafter"/>
</dbReference>
<evidence type="ECO:0000313" key="7">
    <source>
        <dbReference type="Proteomes" id="UP000075420"/>
    </source>
</evidence>
<evidence type="ECO:0000256" key="4">
    <source>
        <dbReference type="SAM" id="SignalP"/>
    </source>
</evidence>
<keyword evidence="4" id="KW-0732">Signal</keyword>
<protein>
    <submittedName>
        <fullName evidence="6">Sugar ABC transporter</fullName>
    </submittedName>
</protein>
<evidence type="ECO:0000256" key="1">
    <source>
        <dbReference type="ARBA" id="ARBA00004196"/>
    </source>
</evidence>
<feature type="region of interest" description="Disordered" evidence="3">
    <location>
        <begin position="22"/>
        <end position="41"/>
    </location>
</feature>
<dbReference type="SUPFAM" id="SSF53822">
    <property type="entry name" value="Periplasmic binding protein-like I"/>
    <property type="match status" value="1"/>
</dbReference>
<name>A0A150PSW2_SORCE</name>
<accession>A0A150PSW2</accession>
<feature type="chain" id="PRO_5007566161" evidence="4">
    <location>
        <begin position="29"/>
        <end position="375"/>
    </location>
</feature>
<dbReference type="AlphaFoldDB" id="A0A150PSW2"/>
<reference evidence="6 7" key="1">
    <citation type="submission" date="2014-02" db="EMBL/GenBank/DDBJ databases">
        <title>The small core and large imbalanced accessory genome model reveals a collaborative survival strategy of Sorangium cellulosum strains in nature.</title>
        <authorList>
            <person name="Han K."/>
            <person name="Peng R."/>
            <person name="Blom J."/>
            <person name="Li Y.-Z."/>
        </authorList>
    </citation>
    <scope>NUCLEOTIDE SEQUENCE [LARGE SCALE GENOMIC DNA]</scope>
    <source>
        <strain evidence="6 7">So0157-25</strain>
    </source>
</reference>
<feature type="domain" description="Periplasmic binding protein" evidence="5">
    <location>
        <begin position="73"/>
        <end position="325"/>
    </location>
</feature>
<evidence type="ECO:0000259" key="5">
    <source>
        <dbReference type="Pfam" id="PF13407"/>
    </source>
</evidence>
<organism evidence="6 7">
    <name type="scientific">Sorangium cellulosum</name>
    <name type="common">Polyangium cellulosum</name>
    <dbReference type="NCBI Taxonomy" id="56"/>
    <lineage>
        <taxon>Bacteria</taxon>
        <taxon>Pseudomonadati</taxon>
        <taxon>Myxococcota</taxon>
        <taxon>Polyangia</taxon>
        <taxon>Polyangiales</taxon>
        <taxon>Polyangiaceae</taxon>
        <taxon>Sorangium</taxon>
    </lineage>
</organism>
<comment type="caution">
    <text evidence="6">The sequence shown here is derived from an EMBL/GenBank/DDBJ whole genome shotgun (WGS) entry which is preliminary data.</text>
</comment>
<proteinExistence type="inferred from homology"/>
<feature type="signal peptide" evidence="4">
    <location>
        <begin position="1"/>
        <end position="28"/>
    </location>
</feature>
<dbReference type="PANTHER" id="PTHR30036">
    <property type="entry name" value="D-XYLOSE-BINDING PERIPLASMIC PROTEIN"/>
    <property type="match status" value="1"/>
</dbReference>
<dbReference type="PROSITE" id="PS51257">
    <property type="entry name" value="PROKAR_LIPOPROTEIN"/>
    <property type="match status" value="1"/>
</dbReference>
<dbReference type="InterPro" id="IPR028082">
    <property type="entry name" value="Peripla_BP_I"/>
</dbReference>
<evidence type="ECO:0000313" key="6">
    <source>
        <dbReference type="EMBL" id="KYF58841.1"/>
    </source>
</evidence>
<dbReference type="GO" id="GO:0030246">
    <property type="term" value="F:carbohydrate binding"/>
    <property type="evidence" value="ECO:0007669"/>
    <property type="project" value="TreeGrafter"/>
</dbReference>
<dbReference type="Gene3D" id="3.40.50.2300">
    <property type="match status" value="2"/>
</dbReference>
<dbReference type="EMBL" id="JELY01000589">
    <property type="protein sequence ID" value="KYF58841.1"/>
    <property type="molecule type" value="Genomic_DNA"/>
</dbReference>
<gene>
    <name evidence="6" type="ORF">BE08_38145</name>
</gene>
<dbReference type="InterPro" id="IPR025997">
    <property type="entry name" value="SBP_2_dom"/>
</dbReference>